<dbReference type="Pfam" id="PF02706">
    <property type="entry name" value="Wzz"/>
    <property type="match status" value="1"/>
</dbReference>
<evidence type="ECO:0000256" key="4">
    <source>
        <dbReference type="ARBA" id="ARBA00022692"/>
    </source>
</evidence>
<dbReference type="PANTHER" id="PTHR32309:SF31">
    <property type="entry name" value="CAPSULAR EXOPOLYSACCHARIDE FAMILY"/>
    <property type="match status" value="1"/>
</dbReference>
<evidence type="ECO:0000256" key="5">
    <source>
        <dbReference type="ARBA" id="ARBA00022989"/>
    </source>
</evidence>
<dbReference type="RefSeq" id="WP_119836933.1">
    <property type="nucleotide sequence ID" value="NZ_CP032514.1"/>
</dbReference>
<gene>
    <name evidence="10" type="ORF">D5R93_11080</name>
</gene>
<name>A0ABM6Z5X6_9ACTO</name>
<dbReference type="PANTHER" id="PTHR32309">
    <property type="entry name" value="TYROSINE-PROTEIN KINASE"/>
    <property type="match status" value="1"/>
</dbReference>
<evidence type="ECO:0000313" key="11">
    <source>
        <dbReference type="Proteomes" id="UP000273001"/>
    </source>
</evidence>
<keyword evidence="11" id="KW-1185">Reference proteome</keyword>
<comment type="similarity">
    <text evidence="2">Belongs to the CpsC/CapA family.</text>
</comment>
<sequence length="256" mass="26212">MDPETVVAALRKNIVLVALHVVLGAVLGLVLGLLTPPVYTSTASANVGTEQPDSSQTNDSVLNYMKNIMPTLVEMGTSEAALSQVAEATGLSEDEVRRSVTISTKTETIIIEVQASHSDPGQAQAIAEAEIAALDSAARDLSERSQNSDLTLTLAVLDAASLPSTPSSLPTSRTMMVGAVVGLAAGAGMALLLYVLQRRDPEAHTVAPLVLLGRPKDAEKGGRNTGGAGDSETTGGSARTGTGTYPGGPTRQPRAG</sequence>
<reference evidence="10 11" key="1">
    <citation type="submission" date="2018-09" db="EMBL/GenBank/DDBJ databases">
        <authorList>
            <person name="Li J."/>
        </authorList>
    </citation>
    <scope>NUCLEOTIDE SEQUENCE [LARGE SCALE GENOMIC DNA]</scope>
    <source>
        <strain evidence="10 11">2129</strain>
    </source>
</reference>
<feature type="region of interest" description="Disordered" evidence="7">
    <location>
        <begin position="215"/>
        <end position="256"/>
    </location>
</feature>
<feature type="transmembrane region" description="Helical" evidence="8">
    <location>
        <begin position="14"/>
        <end position="34"/>
    </location>
</feature>
<dbReference type="InterPro" id="IPR050445">
    <property type="entry name" value="Bact_polysacc_biosynth/exp"/>
</dbReference>
<dbReference type="Proteomes" id="UP000273001">
    <property type="component" value="Chromosome"/>
</dbReference>
<keyword evidence="6 8" id="KW-0472">Membrane</keyword>
<dbReference type="EMBL" id="CP032514">
    <property type="protein sequence ID" value="AYD90407.1"/>
    <property type="molecule type" value="Genomic_DNA"/>
</dbReference>
<evidence type="ECO:0000256" key="8">
    <source>
        <dbReference type="SAM" id="Phobius"/>
    </source>
</evidence>
<evidence type="ECO:0000259" key="9">
    <source>
        <dbReference type="Pfam" id="PF02706"/>
    </source>
</evidence>
<organism evidence="10 11">
    <name type="scientific">Actinomyces lilanjuaniae</name>
    <dbReference type="NCBI Taxonomy" id="2321394"/>
    <lineage>
        <taxon>Bacteria</taxon>
        <taxon>Bacillati</taxon>
        <taxon>Actinomycetota</taxon>
        <taxon>Actinomycetes</taxon>
        <taxon>Actinomycetales</taxon>
        <taxon>Actinomycetaceae</taxon>
        <taxon>Actinomyces</taxon>
    </lineage>
</organism>
<keyword evidence="4 8" id="KW-0812">Transmembrane</keyword>
<evidence type="ECO:0000256" key="3">
    <source>
        <dbReference type="ARBA" id="ARBA00022475"/>
    </source>
</evidence>
<evidence type="ECO:0000256" key="6">
    <source>
        <dbReference type="ARBA" id="ARBA00023136"/>
    </source>
</evidence>
<evidence type="ECO:0000313" key="10">
    <source>
        <dbReference type="EMBL" id="AYD90407.1"/>
    </source>
</evidence>
<proteinExistence type="inferred from homology"/>
<comment type="subcellular location">
    <subcellularLocation>
        <location evidence="1">Cell membrane</location>
        <topology evidence="1">Multi-pass membrane protein</topology>
    </subcellularLocation>
</comment>
<dbReference type="InterPro" id="IPR003856">
    <property type="entry name" value="LPS_length_determ_N"/>
</dbReference>
<protein>
    <submittedName>
        <fullName evidence="10">Chain-length determining protein</fullName>
    </submittedName>
</protein>
<feature type="transmembrane region" description="Helical" evidence="8">
    <location>
        <begin position="175"/>
        <end position="196"/>
    </location>
</feature>
<evidence type="ECO:0000256" key="1">
    <source>
        <dbReference type="ARBA" id="ARBA00004651"/>
    </source>
</evidence>
<feature type="domain" description="Polysaccharide chain length determinant N-terminal" evidence="9">
    <location>
        <begin position="7"/>
        <end position="86"/>
    </location>
</feature>
<accession>A0ABM6Z5X6</accession>
<keyword evidence="3" id="KW-1003">Cell membrane</keyword>
<evidence type="ECO:0000256" key="2">
    <source>
        <dbReference type="ARBA" id="ARBA00006683"/>
    </source>
</evidence>
<evidence type="ECO:0000256" key="7">
    <source>
        <dbReference type="SAM" id="MobiDB-lite"/>
    </source>
</evidence>
<keyword evidence="5 8" id="KW-1133">Transmembrane helix</keyword>
<feature type="compositionally biased region" description="Low complexity" evidence="7">
    <location>
        <begin position="233"/>
        <end position="256"/>
    </location>
</feature>